<dbReference type="AlphaFoldDB" id="A0A4Y2LYI4"/>
<evidence type="ECO:0000313" key="2">
    <source>
        <dbReference type="Proteomes" id="UP000499080"/>
    </source>
</evidence>
<gene>
    <name evidence="1" type="ORF">AVEN_102887_1</name>
</gene>
<organism evidence="1 2">
    <name type="scientific">Araneus ventricosus</name>
    <name type="common">Orbweaver spider</name>
    <name type="synonym">Epeira ventricosa</name>
    <dbReference type="NCBI Taxonomy" id="182803"/>
    <lineage>
        <taxon>Eukaryota</taxon>
        <taxon>Metazoa</taxon>
        <taxon>Ecdysozoa</taxon>
        <taxon>Arthropoda</taxon>
        <taxon>Chelicerata</taxon>
        <taxon>Arachnida</taxon>
        <taxon>Araneae</taxon>
        <taxon>Araneomorphae</taxon>
        <taxon>Entelegynae</taxon>
        <taxon>Araneoidea</taxon>
        <taxon>Araneidae</taxon>
        <taxon>Araneus</taxon>
    </lineage>
</organism>
<reference evidence="1 2" key="1">
    <citation type="journal article" date="2019" name="Sci. Rep.">
        <title>Orb-weaving spider Araneus ventricosus genome elucidates the spidroin gene catalogue.</title>
        <authorList>
            <person name="Kono N."/>
            <person name="Nakamura H."/>
            <person name="Ohtoshi R."/>
            <person name="Moran D.A.P."/>
            <person name="Shinohara A."/>
            <person name="Yoshida Y."/>
            <person name="Fujiwara M."/>
            <person name="Mori M."/>
            <person name="Tomita M."/>
            <person name="Arakawa K."/>
        </authorList>
    </citation>
    <scope>NUCLEOTIDE SEQUENCE [LARGE SCALE GENOMIC DNA]</scope>
</reference>
<protein>
    <submittedName>
        <fullName evidence="1">Uncharacterized protein</fullName>
    </submittedName>
</protein>
<accession>A0A4Y2LYI4</accession>
<sequence>MVESIETTQNSMGVYGWQFHPDDREVLRMCRNDNTIRKKTLYEAIPGTCTTVQTFSFLTTAQRSYCFQLFRPHSESALIRQPFRKWLTFHIQSYCGPFIAID</sequence>
<comment type="caution">
    <text evidence="1">The sequence shown here is derived from an EMBL/GenBank/DDBJ whole genome shotgun (WGS) entry which is preliminary data.</text>
</comment>
<name>A0A4Y2LYI4_ARAVE</name>
<keyword evidence="2" id="KW-1185">Reference proteome</keyword>
<evidence type="ECO:0000313" key="1">
    <source>
        <dbReference type="EMBL" id="GBN19841.1"/>
    </source>
</evidence>
<dbReference type="EMBL" id="BGPR01006532">
    <property type="protein sequence ID" value="GBN19841.1"/>
    <property type="molecule type" value="Genomic_DNA"/>
</dbReference>
<dbReference type="Proteomes" id="UP000499080">
    <property type="component" value="Unassembled WGS sequence"/>
</dbReference>
<proteinExistence type="predicted"/>